<evidence type="ECO:0000256" key="2">
    <source>
        <dbReference type="SAM" id="Phobius"/>
    </source>
</evidence>
<gene>
    <name evidence="3" type="ORF">BCR33DRAFT_719493</name>
</gene>
<evidence type="ECO:0000313" key="3">
    <source>
        <dbReference type="EMBL" id="ORY40541.1"/>
    </source>
</evidence>
<reference evidence="3 4" key="1">
    <citation type="submission" date="2016-07" db="EMBL/GenBank/DDBJ databases">
        <title>Pervasive Adenine N6-methylation of Active Genes in Fungi.</title>
        <authorList>
            <consortium name="DOE Joint Genome Institute"/>
            <person name="Mondo S.J."/>
            <person name="Dannebaum R.O."/>
            <person name="Kuo R.C."/>
            <person name="Labutti K."/>
            <person name="Haridas S."/>
            <person name="Kuo A."/>
            <person name="Salamov A."/>
            <person name="Ahrendt S.R."/>
            <person name="Lipzen A."/>
            <person name="Sullivan W."/>
            <person name="Andreopoulos W.B."/>
            <person name="Clum A."/>
            <person name="Lindquist E."/>
            <person name="Daum C."/>
            <person name="Ramamoorthy G.K."/>
            <person name="Gryganskyi A."/>
            <person name="Culley D."/>
            <person name="Magnuson J.K."/>
            <person name="James T.Y."/>
            <person name="O'Malley M.A."/>
            <person name="Stajich J.E."/>
            <person name="Spatafora J.W."/>
            <person name="Visel A."/>
            <person name="Grigoriev I.V."/>
        </authorList>
    </citation>
    <scope>NUCLEOTIDE SEQUENCE [LARGE SCALE GENOMIC DNA]</scope>
    <source>
        <strain evidence="3 4">JEL800</strain>
    </source>
</reference>
<dbReference type="OrthoDB" id="10671021at2759"/>
<evidence type="ECO:0000256" key="1">
    <source>
        <dbReference type="SAM" id="MobiDB-lite"/>
    </source>
</evidence>
<evidence type="ECO:0000313" key="4">
    <source>
        <dbReference type="Proteomes" id="UP000193642"/>
    </source>
</evidence>
<dbReference type="AlphaFoldDB" id="A0A1Y2C0K3"/>
<protein>
    <submittedName>
        <fullName evidence="3">Uncharacterized protein</fullName>
    </submittedName>
</protein>
<keyword evidence="2" id="KW-1133">Transmembrane helix</keyword>
<keyword evidence="4" id="KW-1185">Reference proteome</keyword>
<organism evidence="3 4">
    <name type="scientific">Rhizoclosmatium globosum</name>
    <dbReference type="NCBI Taxonomy" id="329046"/>
    <lineage>
        <taxon>Eukaryota</taxon>
        <taxon>Fungi</taxon>
        <taxon>Fungi incertae sedis</taxon>
        <taxon>Chytridiomycota</taxon>
        <taxon>Chytridiomycota incertae sedis</taxon>
        <taxon>Chytridiomycetes</taxon>
        <taxon>Chytridiales</taxon>
        <taxon>Chytriomycetaceae</taxon>
        <taxon>Rhizoclosmatium</taxon>
    </lineage>
</organism>
<proteinExistence type="predicted"/>
<feature type="transmembrane region" description="Helical" evidence="2">
    <location>
        <begin position="118"/>
        <end position="139"/>
    </location>
</feature>
<keyword evidence="2" id="KW-0812">Transmembrane</keyword>
<name>A0A1Y2C0K3_9FUNG</name>
<keyword evidence="2" id="KW-0472">Membrane</keyword>
<sequence>MATSGGGLRATTTVNAGPADSASVLGPSLAGATSTTAAQAQPSRLIQQQPLPTTIQIVPVVPALQTTTTADTPLVVVSSSTLSNVSPSELSLPSPSTSLNVDSTQLHDAGIVSIATPAVFGTMIALSVVVVCGMVYWVVRWDSRRRRRGSKEFSELFSGVGGGIGGGGLGGQVGSLKGLRSGSTGTTPTPTVGSFEKDKVELNGGAFLVVVEEEEPKRTTELTQIVRDVFDDRVLDVRRAGSLVLDGPRRSSSEVSISPGRVAGVEYAAKFYQRYANTGGTGSPAGSESGMSFSGSEEGALGRSDSFIKRGHVRGSYGSVEFRNPLRAASPPLPPQSVVVGVNYSAEWDAFFEQNPGALTFSEEWMPFYSIYPGAREYAALYLKRRTTLEATSL</sequence>
<dbReference type="EMBL" id="MCGO01000035">
    <property type="protein sequence ID" value="ORY40541.1"/>
    <property type="molecule type" value="Genomic_DNA"/>
</dbReference>
<accession>A0A1Y2C0K3</accession>
<dbReference type="Proteomes" id="UP000193642">
    <property type="component" value="Unassembled WGS sequence"/>
</dbReference>
<feature type="region of interest" description="Disordered" evidence="1">
    <location>
        <begin position="1"/>
        <end position="20"/>
    </location>
</feature>
<comment type="caution">
    <text evidence="3">The sequence shown here is derived from an EMBL/GenBank/DDBJ whole genome shotgun (WGS) entry which is preliminary data.</text>
</comment>